<reference evidence="1 2" key="1">
    <citation type="submission" date="2019-08" db="EMBL/GenBank/DDBJ databases">
        <title>Whole genome of Aphis craccivora.</title>
        <authorList>
            <person name="Voronova N.V."/>
            <person name="Shulinski R.S."/>
            <person name="Bandarenka Y.V."/>
            <person name="Zhorov D.G."/>
            <person name="Warner D."/>
        </authorList>
    </citation>
    <scope>NUCLEOTIDE SEQUENCE [LARGE SCALE GENOMIC DNA]</scope>
    <source>
        <strain evidence="1">180601</strain>
        <tissue evidence="1">Whole Body</tissue>
    </source>
</reference>
<evidence type="ECO:0000313" key="1">
    <source>
        <dbReference type="EMBL" id="KAF0773281.1"/>
    </source>
</evidence>
<comment type="caution">
    <text evidence="1">The sequence shown here is derived from an EMBL/GenBank/DDBJ whole genome shotgun (WGS) entry which is preliminary data.</text>
</comment>
<sequence length="122" mass="14265">MNNEISEDEDFVELINLIANERIPRIFRQRPDYFLCLRDFEFVERFRLSKQAVLYVHDLIQSEIKHSSDRNFVVTLRQIVLMTLRYFASGSFLVMCGDFVGVHKSTASRTITCVSRAIARLS</sequence>
<proteinExistence type="predicted"/>
<dbReference type="AlphaFoldDB" id="A0A6G0ZPQ5"/>
<keyword evidence="2" id="KW-1185">Reference proteome</keyword>
<name>A0A6G0ZPQ5_APHCR</name>
<accession>A0A6G0ZPQ5</accession>
<dbReference type="EMBL" id="VUJU01000078">
    <property type="protein sequence ID" value="KAF0773281.1"/>
    <property type="molecule type" value="Genomic_DNA"/>
</dbReference>
<evidence type="ECO:0008006" key="3">
    <source>
        <dbReference type="Google" id="ProtNLM"/>
    </source>
</evidence>
<dbReference type="OrthoDB" id="6605059at2759"/>
<organism evidence="1 2">
    <name type="scientific">Aphis craccivora</name>
    <name type="common">Cowpea aphid</name>
    <dbReference type="NCBI Taxonomy" id="307492"/>
    <lineage>
        <taxon>Eukaryota</taxon>
        <taxon>Metazoa</taxon>
        <taxon>Ecdysozoa</taxon>
        <taxon>Arthropoda</taxon>
        <taxon>Hexapoda</taxon>
        <taxon>Insecta</taxon>
        <taxon>Pterygota</taxon>
        <taxon>Neoptera</taxon>
        <taxon>Paraneoptera</taxon>
        <taxon>Hemiptera</taxon>
        <taxon>Sternorrhyncha</taxon>
        <taxon>Aphidomorpha</taxon>
        <taxon>Aphidoidea</taxon>
        <taxon>Aphididae</taxon>
        <taxon>Aphidini</taxon>
        <taxon>Aphis</taxon>
        <taxon>Aphis</taxon>
    </lineage>
</organism>
<gene>
    <name evidence="1" type="ORF">FWK35_00018750</name>
</gene>
<evidence type="ECO:0000313" key="2">
    <source>
        <dbReference type="Proteomes" id="UP000478052"/>
    </source>
</evidence>
<protein>
    <recommendedName>
        <fullName evidence="3">Nuclease HARBI1</fullName>
    </recommendedName>
</protein>
<dbReference type="Proteomes" id="UP000478052">
    <property type="component" value="Unassembled WGS sequence"/>
</dbReference>